<keyword evidence="3" id="KW-1185">Reference proteome</keyword>
<sequence>MMAAVEDITGYRGNHTLRDKWEYYDNKYLKKFLLREKQMTKEHSIMRTHSKLSLKDAMHTMHSGFSTANMPANNGQSLLRLISNWSVNSFHDQENDLELRQRMSSQGGSEADVHHNDTVVDLQALDAHFSKKIADDTKTHHLLEENLIAPRAKLAGLKHHQRHTIHEDDVDESHHNSAYYHHNARLHLRHMISKHQHNLQERKKQKAQAKLDKNHRLPKNVSFANIASPNNQAGNGTHANIQGDDNSDDEMGIQFTAKSESDRDLNGVFPTYIYALTYHFIIKVAIVKELMSPVALECQLPWKRNACPQESEPVCSMATHLLPDDTTPELSQIPSWADNLDYNHIPAVSPRASTHTDAPTQMTN</sequence>
<protein>
    <submittedName>
        <fullName evidence="2">Nhe2</fullName>
    </submittedName>
</protein>
<evidence type="ECO:0000313" key="3">
    <source>
        <dbReference type="Proteomes" id="UP000593567"/>
    </source>
</evidence>
<dbReference type="EMBL" id="VXIV02003400">
    <property type="protein sequence ID" value="KAF6017414.1"/>
    <property type="molecule type" value="Genomic_DNA"/>
</dbReference>
<gene>
    <name evidence="2" type="ORF">EB796_024287</name>
</gene>
<dbReference type="OrthoDB" id="196264at2759"/>
<accession>A0A7J7IVI1</accession>
<evidence type="ECO:0000313" key="2">
    <source>
        <dbReference type="EMBL" id="KAF6017414.1"/>
    </source>
</evidence>
<feature type="compositionally biased region" description="Polar residues" evidence="1">
    <location>
        <begin position="225"/>
        <end position="244"/>
    </location>
</feature>
<proteinExistence type="predicted"/>
<feature type="region of interest" description="Disordered" evidence="1">
    <location>
        <begin position="225"/>
        <end position="247"/>
    </location>
</feature>
<name>A0A7J7IVI1_BUGNE</name>
<evidence type="ECO:0000256" key="1">
    <source>
        <dbReference type="SAM" id="MobiDB-lite"/>
    </source>
</evidence>
<dbReference type="AlphaFoldDB" id="A0A7J7IVI1"/>
<comment type="caution">
    <text evidence="2">The sequence shown here is derived from an EMBL/GenBank/DDBJ whole genome shotgun (WGS) entry which is preliminary data.</text>
</comment>
<reference evidence="2" key="1">
    <citation type="submission" date="2020-06" db="EMBL/GenBank/DDBJ databases">
        <title>Draft genome of Bugula neritina, a colonial animal packing powerful symbionts and potential medicines.</title>
        <authorList>
            <person name="Rayko M."/>
        </authorList>
    </citation>
    <scope>NUCLEOTIDE SEQUENCE [LARGE SCALE GENOMIC DNA]</scope>
    <source>
        <strain evidence="2">Kwan_BN1</strain>
    </source>
</reference>
<dbReference type="Proteomes" id="UP000593567">
    <property type="component" value="Unassembled WGS sequence"/>
</dbReference>
<organism evidence="2 3">
    <name type="scientific">Bugula neritina</name>
    <name type="common">Brown bryozoan</name>
    <name type="synonym">Sertularia neritina</name>
    <dbReference type="NCBI Taxonomy" id="10212"/>
    <lineage>
        <taxon>Eukaryota</taxon>
        <taxon>Metazoa</taxon>
        <taxon>Spiralia</taxon>
        <taxon>Lophotrochozoa</taxon>
        <taxon>Bryozoa</taxon>
        <taxon>Gymnolaemata</taxon>
        <taxon>Cheilostomatida</taxon>
        <taxon>Flustrina</taxon>
        <taxon>Buguloidea</taxon>
        <taxon>Bugulidae</taxon>
        <taxon>Bugula</taxon>
    </lineage>
</organism>